<evidence type="ECO:0000313" key="2">
    <source>
        <dbReference type="EMBL" id="MFD1050542.1"/>
    </source>
</evidence>
<keyword evidence="1" id="KW-0812">Transmembrane</keyword>
<accession>A0ABW3MKI1</accession>
<feature type="non-terminal residue" evidence="2">
    <location>
        <position position="153"/>
    </location>
</feature>
<organism evidence="2 3">
    <name type="scientific">Kibdelosporangium lantanae</name>
    <dbReference type="NCBI Taxonomy" id="1497396"/>
    <lineage>
        <taxon>Bacteria</taxon>
        <taxon>Bacillati</taxon>
        <taxon>Actinomycetota</taxon>
        <taxon>Actinomycetes</taxon>
        <taxon>Pseudonocardiales</taxon>
        <taxon>Pseudonocardiaceae</taxon>
        <taxon>Kibdelosporangium</taxon>
    </lineage>
</organism>
<dbReference type="InterPro" id="IPR036778">
    <property type="entry name" value="OHCU_decarboxylase_sf"/>
</dbReference>
<name>A0ABW3MKI1_9PSEU</name>
<dbReference type="SUPFAM" id="SSF158694">
    <property type="entry name" value="UraD-Like"/>
    <property type="match status" value="1"/>
</dbReference>
<comment type="caution">
    <text evidence="2">The sequence shown here is derived from an EMBL/GenBank/DDBJ whole genome shotgun (WGS) entry which is preliminary data.</text>
</comment>
<evidence type="ECO:0000313" key="3">
    <source>
        <dbReference type="Proteomes" id="UP001597045"/>
    </source>
</evidence>
<protein>
    <submittedName>
        <fullName evidence="2">Uncharacterized protein</fullName>
    </submittedName>
</protein>
<dbReference type="Gene3D" id="1.10.3330.10">
    <property type="entry name" value="Oxo-4-hydroxy-4-carboxy-5-ureidoimidazoline decarboxylase"/>
    <property type="match status" value="1"/>
</dbReference>
<gene>
    <name evidence="2" type="ORF">ACFQ1S_35960</name>
</gene>
<sequence length="153" mass="16783">MHAVNLTRFNAAPADDLRPLLRNCLAVPRWVDTVLTSRPYDSREALLTAAGAGLTVFMTASWELVLFWGIFVGLGTGSMAMAFVALDGGDNYWHENQKGDNSMAMLMEEVPQWLRARGPPEEEHNLASCARARDRGSRVEAGQVDGVHRATLA</sequence>
<proteinExistence type="predicted"/>
<feature type="transmembrane region" description="Helical" evidence="1">
    <location>
        <begin position="68"/>
        <end position="86"/>
    </location>
</feature>
<dbReference type="EMBL" id="JBHTIS010002915">
    <property type="protein sequence ID" value="MFD1050542.1"/>
    <property type="molecule type" value="Genomic_DNA"/>
</dbReference>
<keyword evidence="3" id="KW-1185">Reference proteome</keyword>
<reference evidence="3" key="1">
    <citation type="journal article" date="2019" name="Int. J. Syst. Evol. Microbiol.">
        <title>The Global Catalogue of Microorganisms (GCM) 10K type strain sequencing project: providing services to taxonomists for standard genome sequencing and annotation.</title>
        <authorList>
            <consortium name="The Broad Institute Genomics Platform"/>
            <consortium name="The Broad Institute Genome Sequencing Center for Infectious Disease"/>
            <person name="Wu L."/>
            <person name="Ma J."/>
        </authorList>
    </citation>
    <scope>NUCLEOTIDE SEQUENCE [LARGE SCALE GENOMIC DNA]</scope>
    <source>
        <strain evidence="3">JCM 31486</strain>
    </source>
</reference>
<keyword evidence="1" id="KW-1133">Transmembrane helix</keyword>
<evidence type="ECO:0000256" key="1">
    <source>
        <dbReference type="SAM" id="Phobius"/>
    </source>
</evidence>
<keyword evidence="1" id="KW-0472">Membrane</keyword>
<dbReference type="Proteomes" id="UP001597045">
    <property type="component" value="Unassembled WGS sequence"/>
</dbReference>